<reference evidence="1 2" key="1">
    <citation type="journal article" date="2016" name="Nat. Commun.">
        <title>Thousands of microbial genomes shed light on interconnected biogeochemical processes in an aquifer system.</title>
        <authorList>
            <person name="Anantharaman K."/>
            <person name="Brown C.T."/>
            <person name="Hug L.A."/>
            <person name="Sharon I."/>
            <person name="Castelle C.J."/>
            <person name="Probst A.J."/>
            <person name="Thomas B.C."/>
            <person name="Singh A."/>
            <person name="Wilkins M.J."/>
            <person name="Karaoz U."/>
            <person name="Brodie E.L."/>
            <person name="Williams K.H."/>
            <person name="Hubbard S.S."/>
            <person name="Banfield J.F."/>
        </authorList>
    </citation>
    <scope>NUCLEOTIDE SEQUENCE [LARGE SCALE GENOMIC DNA]</scope>
</reference>
<organism evidence="1 2">
    <name type="scientific">Candidatus Terrybacteria bacterium RIFCSPHIGHO2_01_FULL_43_35</name>
    <dbReference type="NCBI Taxonomy" id="1802361"/>
    <lineage>
        <taxon>Bacteria</taxon>
        <taxon>Candidatus Terryibacteriota</taxon>
    </lineage>
</organism>
<proteinExistence type="predicted"/>
<comment type="caution">
    <text evidence="1">The sequence shown here is derived from an EMBL/GenBank/DDBJ whole genome shotgun (WGS) entry which is preliminary data.</text>
</comment>
<dbReference type="Proteomes" id="UP000178869">
    <property type="component" value="Unassembled WGS sequence"/>
</dbReference>
<dbReference type="AlphaFoldDB" id="A0A1G2PEX8"/>
<accession>A0A1G2PEX8</accession>
<gene>
    <name evidence="1" type="ORF">A2828_03155</name>
</gene>
<sequence>MTPEETFNQEVNLVPPEIKLNELETEGINITRLAQEEDAEYWQDDNHLEMVFREYNLWRQILISEQKIHLKKCTPYSKLLRRNPFVPGERLCWLAVPDRAKLAKRLFLCEYRSTCDPIY</sequence>
<name>A0A1G2PEX8_9BACT</name>
<evidence type="ECO:0000313" key="1">
    <source>
        <dbReference type="EMBL" id="OHA46895.1"/>
    </source>
</evidence>
<dbReference type="EMBL" id="MHSR01000011">
    <property type="protein sequence ID" value="OHA46895.1"/>
    <property type="molecule type" value="Genomic_DNA"/>
</dbReference>
<evidence type="ECO:0000313" key="2">
    <source>
        <dbReference type="Proteomes" id="UP000178869"/>
    </source>
</evidence>
<protein>
    <submittedName>
        <fullName evidence="1">Uncharacterized protein</fullName>
    </submittedName>
</protein>